<evidence type="ECO:0000313" key="2">
    <source>
        <dbReference type="Proteomes" id="UP000823775"/>
    </source>
</evidence>
<dbReference type="Proteomes" id="UP000823775">
    <property type="component" value="Unassembled WGS sequence"/>
</dbReference>
<sequence length="71" mass="8450">MEETDLGFLTKSFFILEDDDSRKSSLYESEISIGDEEREELLRRLLEQRRDFAGDFVLEIEKERTDENEGE</sequence>
<protein>
    <submittedName>
        <fullName evidence="1">Uncharacterized protein</fullName>
    </submittedName>
</protein>
<feature type="non-terminal residue" evidence="1">
    <location>
        <position position="71"/>
    </location>
</feature>
<evidence type="ECO:0000313" key="1">
    <source>
        <dbReference type="EMBL" id="MCE0481900.1"/>
    </source>
</evidence>
<reference evidence="1 2" key="1">
    <citation type="journal article" date="2021" name="BMC Genomics">
        <title>Datura genome reveals duplications of psychoactive alkaloid biosynthetic genes and high mutation rate following tissue culture.</title>
        <authorList>
            <person name="Rajewski A."/>
            <person name="Carter-House D."/>
            <person name="Stajich J."/>
            <person name="Litt A."/>
        </authorList>
    </citation>
    <scope>NUCLEOTIDE SEQUENCE [LARGE SCALE GENOMIC DNA]</scope>
    <source>
        <strain evidence="1">AR-01</strain>
    </source>
</reference>
<proteinExistence type="predicted"/>
<accession>A0ABS8VPK8</accession>
<dbReference type="EMBL" id="JACEIK010005611">
    <property type="protein sequence ID" value="MCE0481900.1"/>
    <property type="molecule type" value="Genomic_DNA"/>
</dbReference>
<organism evidence="1 2">
    <name type="scientific">Datura stramonium</name>
    <name type="common">Jimsonweed</name>
    <name type="synonym">Common thornapple</name>
    <dbReference type="NCBI Taxonomy" id="4076"/>
    <lineage>
        <taxon>Eukaryota</taxon>
        <taxon>Viridiplantae</taxon>
        <taxon>Streptophyta</taxon>
        <taxon>Embryophyta</taxon>
        <taxon>Tracheophyta</taxon>
        <taxon>Spermatophyta</taxon>
        <taxon>Magnoliopsida</taxon>
        <taxon>eudicotyledons</taxon>
        <taxon>Gunneridae</taxon>
        <taxon>Pentapetalae</taxon>
        <taxon>asterids</taxon>
        <taxon>lamiids</taxon>
        <taxon>Solanales</taxon>
        <taxon>Solanaceae</taxon>
        <taxon>Solanoideae</taxon>
        <taxon>Datureae</taxon>
        <taxon>Datura</taxon>
    </lineage>
</organism>
<keyword evidence="2" id="KW-1185">Reference proteome</keyword>
<comment type="caution">
    <text evidence="1">The sequence shown here is derived from an EMBL/GenBank/DDBJ whole genome shotgun (WGS) entry which is preliminary data.</text>
</comment>
<name>A0ABS8VPK8_DATST</name>
<gene>
    <name evidence="1" type="ORF">HAX54_040088</name>
</gene>